<dbReference type="EMBL" id="JADQDK010000001">
    <property type="protein sequence ID" value="MBW0134765.1"/>
    <property type="molecule type" value="Genomic_DNA"/>
</dbReference>
<dbReference type="CDD" id="cd06581">
    <property type="entry name" value="TM_PBP1_LivM_like"/>
    <property type="match status" value="1"/>
</dbReference>
<dbReference type="InterPro" id="IPR001851">
    <property type="entry name" value="ABC_transp_permease"/>
</dbReference>
<keyword evidence="2" id="KW-1003">Cell membrane</keyword>
<evidence type="ECO:0000256" key="7">
    <source>
        <dbReference type="SAM" id="Phobius"/>
    </source>
</evidence>
<sequence length="384" mass="39788">MSTDSGITDSGITDSGITDSGITDSGISRGDAVPEAASPPDPAPRRPGRARRGLPVWARVLLTFAVPVAGWFLAPELRNSTVHLVTEICIWACVAVSLHLVVGYAGQLSLASGAFLALGAYIGARATGFWGWPGLLTIGVVVTVSAVLATLVALVIFRARGLHFALLTAGISLVAYGVLINWSSVTGGAGGMSTGGPLAEGGLPGPLTLGPIEIGTADEYLVAMLAFLSLLLLGVSVLMRRRTGESWKAIREDDVLAASVGVDVVRQKQIVFVVSSVLISLVGVFYAHWTGFVSPESFTFAQASFEPVAMIVIGGLGTAAGPVIGAVIVVGLPEYLRDAERYAVLIYGLLLLFVVMIAPRGVVGLLRSGAAALTGARRGREEEK</sequence>
<keyword evidence="3 7" id="KW-0812">Transmembrane</keyword>
<feature type="transmembrane region" description="Helical" evidence="7">
    <location>
        <begin position="270"/>
        <end position="289"/>
    </location>
</feature>
<feature type="transmembrane region" description="Helical" evidence="7">
    <location>
        <begin position="80"/>
        <end position="101"/>
    </location>
</feature>
<feature type="transmembrane region" description="Helical" evidence="7">
    <location>
        <begin position="164"/>
        <end position="182"/>
    </location>
</feature>
<proteinExistence type="predicted"/>
<feature type="transmembrane region" description="Helical" evidence="7">
    <location>
        <begin position="344"/>
        <end position="363"/>
    </location>
</feature>
<evidence type="ECO:0000256" key="3">
    <source>
        <dbReference type="ARBA" id="ARBA00022692"/>
    </source>
</evidence>
<name>A0ABS6URA4_9PSEU</name>
<feature type="region of interest" description="Disordered" evidence="6">
    <location>
        <begin position="1"/>
        <end position="50"/>
    </location>
</feature>
<protein>
    <submittedName>
        <fullName evidence="8">Branched-chain amino acid ABC transporter permease</fullName>
    </submittedName>
</protein>
<comment type="caution">
    <text evidence="8">The sequence shown here is derived from an EMBL/GenBank/DDBJ whole genome shotgun (WGS) entry which is preliminary data.</text>
</comment>
<evidence type="ECO:0000256" key="6">
    <source>
        <dbReference type="SAM" id="MobiDB-lite"/>
    </source>
</evidence>
<organism evidence="8 9">
    <name type="scientific">Pseudonocardia abyssalis</name>
    <dbReference type="NCBI Taxonomy" id="2792008"/>
    <lineage>
        <taxon>Bacteria</taxon>
        <taxon>Bacillati</taxon>
        <taxon>Actinomycetota</taxon>
        <taxon>Actinomycetes</taxon>
        <taxon>Pseudonocardiales</taxon>
        <taxon>Pseudonocardiaceae</taxon>
        <taxon>Pseudonocardia</taxon>
    </lineage>
</organism>
<keyword evidence="9" id="KW-1185">Reference proteome</keyword>
<evidence type="ECO:0000256" key="5">
    <source>
        <dbReference type="ARBA" id="ARBA00023136"/>
    </source>
</evidence>
<feature type="transmembrane region" description="Helical" evidence="7">
    <location>
        <begin position="56"/>
        <end position="74"/>
    </location>
</feature>
<gene>
    <name evidence="8" type="ORF">I4I81_10905</name>
</gene>
<feature type="transmembrane region" description="Helical" evidence="7">
    <location>
        <begin position="108"/>
        <end position="124"/>
    </location>
</feature>
<feature type="compositionally biased region" description="Polar residues" evidence="6">
    <location>
        <begin position="1"/>
        <end position="26"/>
    </location>
</feature>
<evidence type="ECO:0000313" key="9">
    <source>
        <dbReference type="Proteomes" id="UP000694287"/>
    </source>
</evidence>
<reference evidence="8 9" key="1">
    <citation type="submission" date="2020-11" db="EMBL/GenBank/DDBJ databases">
        <title>Pseudonocardia abyssalis sp. nov. and Pseudonocardia oceani sp. nov., description and phylogenomic analysis of two novel actinomycetes isolated from the deep Southern Ocean.</title>
        <authorList>
            <person name="Parra J."/>
        </authorList>
    </citation>
    <scope>NUCLEOTIDE SEQUENCE [LARGE SCALE GENOMIC DNA]</scope>
    <source>
        <strain evidence="8 9">KRD-168</strain>
    </source>
</reference>
<keyword evidence="5 7" id="KW-0472">Membrane</keyword>
<feature type="transmembrane region" description="Helical" evidence="7">
    <location>
        <begin position="309"/>
        <end position="332"/>
    </location>
</feature>
<dbReference type="Pfam" id="PF02653">
    <property type="entry name" value="BPD_transp_2"/>
    <property type="match status" value="1"/>
</dbReference>
<dbReference type="Proteomes" id="UP000694287">
    <property type="component" value="Unassembled WGS sequence"/>
</dbReference>
<evidence type="ECO:0000256" key="4">
    <source>
        <dbReference type="ARBA" id="ARBA00022989"/>
    </source>
</evidence>
<evidence type="ECO:0000256" key="2">
    <source>
        <dbReference type="ARBA" id="ARBA00022475"/>
    </source>
</evidence>
<accession>A0ABS6URA4</accession>
<dbReference type="RefSeq" id="WP_218605395.1">
    <property type="nucleotide sequence ID" value="NZ_JADQDJ010000344.1"/>
</dbReference>
<dbReference type="PANTHER" id="PTHR30482:SF10">
    <property type="entry name" value="HIGH-AFFINITY BRANCHED-CHAIN AMINO ACID TRANSPORT PROTEIN BRAE"/>
    <property type="match status" value="1"/>
</dbReference>
<feature type="transmembrane region" description="Helical" evidence="7">
    <location>
        <begin position="220"/>
        <end position="239"/>
    </location>
</feature>
<evidence type="ECO:0000313" key="8">
    <source>
        <dbReference type="EMBL" id="MBW0134765.1"/>
    </source>
</evidence>
<feature type="transmembrane region" description="Helical" evidence="7">
    <location>
        <begin position="130"/>
        <end position="157"/>
    </location>
</feature>
<keyword evidence="4 7" id="KW-1133">Transmembrane helix</keyword>
<dbReference type="InterPro" id="IPR043428">
    <property type="entry name" value="LivM-like"/>
</dbReference>
<evidence type="ECO:0000256" key="1">
    <source>
        <dbReference type="ARBA" id="ARBA00004651"/>
    </source>
</evidence>
<dbReference type="PANTHER" id="PTHR30482">
    <property type="entry name" value="HIGH-AFFINITY BRANCHED-CHAIN AMINO ACID TRANSPORT SYSTEM PERMEASE"/>
    <property type="match status" value="1"/>
</dbReference>
<comment type="subcellular location">
    <subcellularLocation>
        <location evidence="1">Cell membrane</location>
        <topology evidence="1">Multi-pass membrane protein</topology>
    </subcellularLocation>
</comment>